<feature type="modified residue" description="4-aspartylphosphate" evidence="6">
    <location>
        <position position="86"/>
    </location>
</feature>
<keyword evidence="5" id="KW-0804">Transcription</keyword>
<evidence type="ECO:0000313" key="9">
    <source>
        <dbReference type="Proteomes" id="UP001219956"/>
    </source>
</evidence>
<dbReference type="Pfam" id="PF00072">
    <property type="entry name" value="Response_reg"/>
    <property type="match status" value="1"/>
</dbReference>
<comment type="caution">
    <text evidence="8">The sequence shown here is derived from an EMBL/GenBank/DDBJ whole genome shotgun (WGS) entry which is preliminary data.</text>
</comment>
<accession>A0ABT5IZE4</accession>
<evidence type="ECO:0000256" key="5">
    <source>
        <dbReference type="ARBA" id="ARBA00023163"/>
    </source>
</evidence>
<feature type="domain" description="Response regulatory" evidence="7">
    <location>
        <begin position="31"/>
        <end position="153"/>
    </location>
</feature>
<dbReference type="PANTHER" id="PTHR48111">
    <property type="entry name" value="REGULATOR OF RPOS"/>
    <property type="match status" value="1"/>
</dbReference>
<dbReference type="RefSeq" id="WP_272752262.1">
    <property type="nucleotide sequence ID" value="NZ_JAQQLF010000014.1"/>
</dbReference>
<dbReference type="Proteomes" id="UP001219956">
    <property type="component" value="Unassembled WGS sequence"/>
</dbReference>
<keyword evidence="1 6" id="KW-0597">Phosphoprotein</keyword>
<evidence type="ECO:0000259" key="7">
    <source>
        <dbReference type="PROSITE" id="PS50110"/>
    </source>
</evidence>
<evidence type="ECO:0000256" key="2">
    <source>
        <dbReference type="ARBA" id="ARBA00023012"/>
    </source>
</evidence>
<dbReference type="PROSITE" id="PS50110">
    <property type="entry name" value="RESPONSE_REGULATORY"/>
    <property type="match status" value="1"/>
</dbReference>
<organism evidence="8 9">
    <name type="scientific">Vogesella aquatica</name>
    <dbReference type="NCBI Taxonomy" id="2984206"/>
    <lineage>
        <taxon>Bacteria</taxon>
        <taxon>Pseudomonadati</taxon>
        <taxon>Pseudomonadota</taxon>
        <taxon>Betaproteobacteria</taxon>
        <taxon>Neisseriales</taxon>
        <taxon>Chromobacteriaceae</taxon>
        <taxon>Vogesella</taxon>
    </lineage>
</organism>
<evidence type="ECO:0000256" key="6">
    <source>
        <dbReference type="PROSITE-ProRule" id="PRU00169"/>
    </source>
</evidence>
<proteinExistence type="predicted"/>
<dbReference type="PANTHER" id="PTHR48111:SF1">
    <property type="entry name" value="TWO-COMPONENT RESPONSE REGULATOR ORR33"/>
    <property type="match status" value="1"/>
</dbReference>
<evidence type="ECO:0000256" key="4">
    <source>
        <dbReference type="ARBA" id="ARBA00023125"/>
    </source>
</evidence>
<dbReference type="InterPro" id="IPR001789">
    <property type="entry name" value="Sig_transdc_resp-reg_receiver"/>
</dbReference>
<name>A0ABT5IZE4_9NEIS</name>
<dbReference type="InterPro" id="IPR039420">
    <property type="entry name" value="WalR-like"/>
</dbReference>
<evidence type="ECO:0000256" key="3">
    <source>
        <dbReference type="ARBA" id="ARBA00023015"/>
    </source>
</evidence>
<keyword evidence="9" id="KW-1185">Reference proteome</keyword>
<dbReference type="SMART" id="SM00448">
    <property type="entry name" value="REC"/>
    <property type="match status" value="1"/>
</dbReference>
<evidence type="ECO:0000256" key="1">
    <source>
        <dbReference type="ARBA" id="ARBA00022553"/>
    </source>
</evidence>
<protein>
    <submittedName>
        <fullName evidence="8">Response regulator</fullName>
    </submittedName>
</protein>
<dbReference type="InterPro" id="IPR011006">
    <property type="entry name" value="CheY-like_superfamily"/>
</dbReference>
<gene>
    <name evidence="8" type="ORF">PQU95_12115</name>
</gene>
<dbReference type="CDD" id="cd17574">
    <property type="entry name" value="REC_OmpR"/>
    <property type="match status" value="1"/>
</dbReference>
<sequence>MDDRKGADMTIFFEEDIVAAAPAAQSTPPVRIFMVEDQPPLRFNLKQLLELEGFAVEEAADGMSALSRLDVLASQAQTCPQLVLLDVGLPDMEGYDICRELKADTRLAHVPVIFLSGRVELEDKMAGYEAGAEDYIAKPYVNAELLSKIGVALRNGESRQTGQQLQGQVANAMQAAFTAMTSASEIGIVLQFLKNTFVLPDNAALQQCVLQALQDLGLDASVQLRSARGASAVNGEGPCGQLEIGLIDTLARRGPIVDAGRVTVFTYGQVSLAVKNMPREDEERNGRLRDNLAFLVEGATARLAALDAAWQQQQQAATLAQLVSRTRATLQIIDNRFREQQWSSNDIMLRLREDVERAFVSLGLTEGQERLLAGLVARATQEATELYDQSADVDSSMKALLQALEAGEVAS</sequence>
<dbReference type="Gene3D" id="3.40.50.2300">
    <property type="match status" value="1"/>
</dbReference>
<keyword evidence="2" id="KW-0902">Two-component regulatory system</keyword>
<dbReference type="SUPFAM" id="SSF52172">
    <property type="entry name" value="CheY-like"/>
    <property type="match status" value="1"/>
</dbReference>
<keyword evidence="4" id="KW-0238">DNA-binding</keyword>
<dbReference type="EMBL" id="JAQQLF010000014">
    <property type="protein sequence ID" value="MDC7717955.1"/>
    <property type="molecule type" value="Genomic_DNA"/>
</dbReference>
<evidence type="ECO:0000313" key="8">
    <source>
        <dbReference type="EMBL" id="MDC7717955.1"/>
    </source>
</evidence>
<reference evidence="8 9" key="1">
    <citation type="submission" date="2023-01" db="EMBL/GenBank/DDBJ databases">
        <title>Novel species of the genus Vogesella isolated from rivers.</title>
        <authorList>
            <person name="Lu H."/>
        </authorList>
    </citation>
    <scope>NUCLEOTIDE SEQUENCE [LARGE SCALE GENOMIC DNA]</scope>
    <source>
        <strain evidence="8 9">DC21W</strain>
    </source>
</reference>
<keyword evidence="3" id="KW-0805">Transcription regulation</keyword>